<dbReference type="GO" id="GO:0007089">
    <property type="term" value="P:traversing start control point of mitotic cell cycle"/>
    <property type="evidence" value="ECO:0007669"/>
    <property type="project" value="EnsemblFungi"/>
</dbReference>
<dbReference type="EMBL" id="QGDH01000163">
    <property type="protein sequence ID" value="RAR04146.1"/>
    <property type="molecule type" value="Genomic_DNA"/>
</dbReference>
<keyword evidence="3 6" id="KW-0690">Ribosome biogenesis</keyword>
<dbReference type="Pfam" id="PF21638">
    <property type="entry name" value="SDA1_C"/>
    <property type="match status" value="1"/>
</dbReference>
<dbReference type="Pfam" id="PF08158">
    <property type="entry name" value="SDA1_HEAT"/>
    <property type="match status" value="1"/>
</dbReference>
<evidence type="ECO:0000259" key="8">
    <source>
        <dbReference type="Pfam" id="PF05285"/>
    </source>
</evidence>
<keyword evidence="12" id="KW-1185">Reference proteome</keyword>
<evidence type="ECO:0000313" key="11">
    <source>
        <dbReference type="EMBL" id="RAR04146.1"/>
    </source>
</evidence>
<dbReference type="Proteomes" id="UP000249619">
    <property type="component" value="Unassembled WGS sequence"/>
</dbReference>
<name>A0A364MUL5_STELY</name>
<dbReference type="InterPro" id="IPR007949">
    <property type="entry name" value="SDA1_MD"/>
</dbReference>
<dbReference type="STRING" id="183478.A0A364MUL5"/>
<keyword evidence="5 6" id="KW-0539">Nucleus</keyword>
<gene>
    <name evidence="11" type="ORF">DDE83_007967</name>
</gene>
<evidence type="ECO:0000256" key="6">
    <source>
        <dbReference type="RuleBase" id="RU365057"/>
    </source>
</evidence>
<protein>
    <recommendedName>
        <fullName evidence="6">Protein SDA1</fullName>
    </recommendedName>
</protein>
<feature type="compositionally biased region" description="Acidic residues" evidence="7">
    <location>
        <begin position="552"/>
        <end position="564"/>
    </location>
</feature>
<organism evidence="11 12">
    <name type="scientific">Stemphylium lycopersici</name>
    <name type="common">Tomato gray leaf spot disease fungus</name>
    <name type="synonym">Thyrospora lycopersici</name>
    <dbReference type="NCBI Taxonomy" id="183478"/>
    <lineage>
        <taxon>Eukaryota</taxon>
        <taxon>Fungi</taxon>
        <taxon>Dikarya</taxon>
        <taxon>Ascomycota</taxon>
        <taxon>Pezizomycotina</taxon>
        <taxon>Dothideomycetes</taxon>
        <taxon>Pleosporomycetidae</taxon>
        <taxon>Pleosporales</taxon>
        <taxon>Pleosporineae</taxon>
        <taxon>Pleosporaceae</taxon>
        <taxon>Stemphylium</taxon>
    </lineage>
</organism>
<dbReference type="OrthoDB" id="2196187at2759"/>
<evidence type="ECO:0000256" key="7">
    <source>
        <dbReference type="SAM" id="MobiDB-lite"/>
    </source>
</evidence>
<evidence type="ECO:0000256" key="1">
    <source>
        <dbReference type="ARBA" id="ARBA00005783"/>
    </source>
</evidence>
<dbReference type="GO" id="GO:0005730">
    <property type="term" value="C:nucleolus"/>
    <property type="evidence" value="ECO:0007669"/>
    <property type="project" value="UniProtKB-SubCell"/>
</dbReference>
<dbReference type="GO" id="GO:0042273">
    <property type="term" value="P:ribosomal large subunit biogenesis"/>
    <property type="evidence" value="ECO:0007669"/>
    <property type="project" value="UniProtKB-UniRule"/>
</dbReference>
<evidence type="ECO:0000256" key="2">
    <source>
        <dbReference type="ARBA" id="ARBA00022448"/>
    </source>
</evidence>
<keyword evidence="4 6" id="KW-0653">Protein transport</keyword>
<evidence type="ECO:0000256" key="3">
    <source>
        <dbReference type="ARBA" id="ARBA00022517"/>
    </source>
</evidence>
<feature type="compositionally biased region" description="Acidic residues" evidence="7">
    <location>
        <begin position="515"/>
        <end position="528"/>
    </location>
</feature>
<dbReference type="InterPro" id="IPR048292">
    <property type="entry name" value="SDA1_C"/>
</dbReference>
<sequence length="758" mass="84475">MKRKVGALEKLESDHAALRFKLKRDPQSYRDDFEQQYQQYKTLLDLFLADPSSTDGGLVALKDLIEFVSHTANLYPDLTLPEFPRSLIDLLLTHHEVLEMDLRDKVVGAICLLKNKDVIDSVTLLNTLFPILVATGSKSLRALLFQKIVSDVRSSNAKATNHKVNKALQTTLYNLLEADTASPRGFLAVKITRELWKRQIWADARTVEVMRLAALSDNEKTISGGIRFFLGGDQEREAAAEESDDDNDIDMAKLRHQADINKKTKKKARELKQAAASVRKKNKKKNAPHPLNFSALHLLHDPQGFAETLFSKHIQNSKNKLSLETKLLALQLVTRLVGLHQLTVLPLYSYFLKHLTPRQASVTSYLACLAQATHSYVPPDALEPLVQKIANEFVSEASASEVAAAGLNAIREICARQPLAMTDTLLQDLVMYRKSKDKGTMMAAKGLLSLYREVGADLLKKRDRGKDASMGIKAGTIKERRYGEEAIGEVEGIELLEKWKEEERRKKLEAAGLDPDADNGDVELDDEDDWKKWDVESDGDSDDSGGWINVESDGEDIEISDSEDEKEKTKERPTKKAKLSSATPAPGDEQKENGAKSEEPEAKSISKLLTTTILTPADLKQLQELRSTSKITASMPSQKRAQLLAARHNDEAITAETIELAAQLGKKNTKEEKIAMAKQDRETNHLSQTAKRKEKKVSEGKSTTNQDKARKKNFLMTLGKAKSKNKRSLGDVKKTLLGHVERKKRGGKRGNKGHKPGS</sequence>
<keyword evidence="2 6" id="KW-0813">Transport</keyword>
<dbReference type="AlphaFoldDB" id="A0A364MUL5"/>
<evidence type="ECO:0000256" key="4">
    <source>
        <dbReference type="ARBA" id="ARBA00022927"/>
    </source>
</evidence>
<evidence type="ECO:0000256" key="5">
    <source>
        <dbReference type="ARBA" id="ARBA00023242"/>
    </source>
</evidence>
<comment type="subcellular location">
    <subcellularLocation>
        <location evidence="6">Nucleus</location>
        <location evidence="6">Nucleolus</location>
    </subcellularLocation>
</comment>
<dbReference type="InterPro" id="IPR027312">
    <property type="entry name" value="Sda1"/>
</dbReference>
<evidence type="ECO:0000313" key="12">
    <source>
        <dbReference type="Proteomes" id="UP000249619"/>
    </source>
</evidence>
<evidence type="ECO:0000259" key="10">
    <source>
        <dbReference type="Pfam" id="PF21638"/>
    </source>
</evidence>
<evidence type="ECO:0000259" key="9">
    <source>
        <dbReference type="Pfam" id="PF08158"/>
    </source>
</evidence>
<feature type="domain" description="SDA1 C-terminal" evidence="10">
    <location>
        <begin position="701"/>
        <end position="746"/>
    </location>
</feature>
<feature type="compositionally biased region" description="Basic and acidic residues" evidence="7">
    <location>
        <begin position="565"/>
        <end position="574"/>
    </location>
</feature>
<proteinExistence type="inferred from homology"/>
<comment type="similarity">
    <text evidence="1 6">Belongs to the SDA1 family.</text>
</comment>
<dbReference type="Pfam" id="PF05285">
    <property type="entry name" value="SDA1_dom"/>
    <property type="match status" value="1"/>
</dbReference>
<feature type="region of interest" description="Disordered" evidence="7">
    <location>
        <begin position="510"/>
        <end position="604"/>
    </location>
</feature>
<accession>A0A364MUL5</accession>
<feature type="domain" description="SDA1 N-terminal" evidence="9">
    <location>
        <begin position="67"/>
        <end position="436"/>
    </location>
</feature>
<feature type="compositionally biased region" description="Basic residues" evidence="7">
    <location>
        <begin position="741"/>
        <end position="758"/>
    </location>
</feature>
<dbReference type="InterPro" id="IPR012977">
    <property type="entry name" value="SDA1_N"/>
</dbReference>
<feature type="domain" description="SDA1 middle" evidence="8">
    <location>
        <begin position="547"/>
        <end position="679"/>
    </location>
</feature>
<dbReference type="GO" id="GO:0015031">
    <property type="term" value="P:protein transport"/>
    <property type="evidence" value="ECO:0007669"/>
    <property type="project" value="UniProtKB-KW"/>
</dbReference>
<feature type="region of interest" description="Disordered" evidence="7">
    <location>
        <begin position="676"/>
        <end position="758"/>
    </location>
</feature>
<dbReference type="GO" id="GO:0000055">
    <property type="term" value="P:ribosomal large subunit export from nucleus"/>
    <property type="evidence" value="ECO:0007669"/>
    <property type="project" value="UniProtKB-UniRule"/>
</dbReference>
<feature type="compositionally biased region" description="Basic and acidic residues" evidence="7">
    <location>
        <begin position="588"/>
        <end position="604"/>
    </location>
</feature>
<dbReference type="PANTHER" id="PTHR12730">
    <property type="entry name" value="HSDA/SDA1-RELATED"/>
    <property type="match status" value="1"/>
</dbReference>
<reference evidence="12" key="1">
    <citation type="submission" date="2018-05" db="EMBL/GenBank/DDBJ databases">
        <title>Draft genome sequence of Stemphylium lycopersici strain CIDEFI 213.</title>
        <authorList>
            <person name="Medina R."/>
            <person name="Franco M.E.E."/>
            <person name="Lucentini C.G."/>
            <person name="Saparrat M.C.N."/>
            <person name="Balatti P.A."/>
        </authorList>
    </citation>
    <scope>NUCLEOTIDE SEQUENCE [LARGE SCALE GENOMIC DNA]</scope>
    <source>
        <strain evidence="12">CIDEFI 213</strain>
    </source>
</reference>
<dbReference type="PANTHER" id="PTHR12730:SF0">
    <property type="entry name" value="PROTEIN SDA1 HOMOLOG"/>
    <property type="match status" value="1"/>
</dbReference>
<comment type="function">
    <text evidence="6">Required for 60S pre-ribosomal subunits export to the cytoplasm.</text>
</comment>
<comment type="caution">
    <text evidence="11">The sequence shown here is derived from an EMBL/GenBank/DDBJ whole genome shotgun (WGS) entry which is preliminary data.</text>
</comment>